<keyword evidence="4" id="KW-1185">Reference proteome</keyword>
<proteinExistence type="predicted"/>
<evidence type="ECO:0000313" key="3">
    <source>
        <dbReference type="EMBL" id="RNI23537.1"/>
    </source>
</evidence>
<feature type="compositionally biased region" description="Basic and acidic residues" evidence="1">
    <location>
        <begin position="510"/>
        <end position="528"/>
    </location>
</feature>
<keyword evidence="2" id="KW-1133">Transmembrane helix</keyword>
<sequence>MISFKFKYTQYPLAQLTSHITSSSPVLRQVRAQYLQKKAWLFALQALGVLLPVAVWAYRDWGGVGGGTAAAILAFLILGLQAMRWREFQKRTDLPKVARHLNRKYPPLEESTELLLQPEEELPLLAKLQRHRIATILDQISPKEASNVPFRNGWILLGLGLLIAVGLCFLPDFTKTSGKTIHPSSGTSTDVNEPVAKPKAILPAIEQMNIRVSAPAYTRKAPYAVTTPSFKVEIGSKVTWTVQTNQALSFLQLVLSNQKPIPLRAVASQRNTYTAAFTVTQSTLYHLRLNGQASDFYSIEVIPDEAPSVTIQKPKQYTEILFGEPQRVTVQATLRDDYGLQSAELIATVAKGEGEAVKFREQRIPLKLSFNGQPRQLQLNQTLNLKALGMTYGDELYFYLQARDNHRGYTRTEAFLVEIEDTTVVETMDDLSLGVNPNPEYFRSQRQIIIDTEKLIQEQRGLTQTVFQERSNNIGVDQKLLRLRYGKFLGEEFESNIGAAALPEGLGEGHTADDGHDHGTQKEGSEHENKMGELLDPYLHKHDQEEAATFFEPAIKSQLKGALAQMWEAELRLRTARPKEALPFEYKALRMLKEVQQKSRVYVKKSGFEPPPLKEPEKRLTGDLSKVQAYQAQRKEKPAETLLASRKALQRVAQLRQGTKPASTDAALLERAGQELGQAAVREPGQYLRALQDARQLTQDIRAGKPLCQDCLSRVEAALHRFLPVSAKSAQKPISSGVPRKLAQDYFNRLN</sequence>
<name>A0A3M9MEH8_9BACT</name>
<keyword evidence="2" id="KW-0472">Membrane</keyword>
<dbReference type="OrthoDB" id="780137at2"/>
<accession>A0A3M9MEH8</accession>
<dbReference type="EMBL" id="RJJD01000015">
    <property type="protein sequence ID" value="RNI23537.1"/>
    <property type="molecule type" value="Genomic_DNA"/>
</dbReference>
<organism evidence="3 4">
    <name type="scientific">Rufibacter latericius</name>
    <dbReference type="NCBI Taxonomy" id="2487040"/>
    <lineage>
        <taxon>Bacteria</taxon>
        <taxon>Pseudomonadati</taxon>
        <taxon>Bacteroidota</taxon>
        <taxon>Cytophagia</taxon>
        <taxon>Cytophagales</taxon>
        <taxon>Hymenobacteraceae</taxon>
        <taxon>Rufibacter</taxon>
    </lineage>
</organism>
<dbReference type="Proteomes" id="UP000272117">
    <property type="component" value="Unassembled WGS sequence"/>
</dbReference>
<dbReference type="AlphaFoldDB" id="A0A3M9MEH8"/>
<comment type="caution">
    <text evidence="3">The sequence shown here is derived from an EMBL/GenBank/DDBJ whole genome shotgun (WGS) entry which is preliminary data.</text>
</comment>
<evidence type="ECO:0000313" key="4">
    <source>
        <dbReference type="Proteomes" id="UP000272117"/>
    </source>
</evidence>
<feature type="transmembrane region" description="Helical" evidence="2">
    <location>
        <begin position="64"/>
        <end position="83"/>
    </location>
</feature>
<evidence type="ECO:0000256" key="2">
    <source>
        <dbReference type="SAM" id="Phobius"/>
    </source>
</evidence>
<keyword evidence="2" id="KW-0812">Transmembrane</keyword>
<evidence type="ECO:0000256" key="1">
    <source>
        <dbReference type="SAM" id="MobiDB-lite"/>
    </source>
</evidence>
<gene>
    <name evidence="3" type="ORF">EFB08_18580</name>
</gene>
<reference evidence="3 4" key="1">
    <citation type="submission" date="2018-11" db="EMBL/GenBank/DDBJ databases">
        <title>Rufibacter latericius sp. nov., isolated from water in Baiyang Lake.</title>
        <authorList>
            <person name="Yang Y."/>
        </authorList>
    </citation>
    <scope>NUCLEOTIDE SEQUENCE [LARGE SCALE GENOMIC DNA]</scope>
    <source>
        <strain evidence="3 4">R-22-1c-1</strain>
    </source>
</reference>
<feature type="region of interest" description="Disordered" evidence="1">
    <location>
        <begin position="503"/>
        <end position="528"/>
    </location>
</feature>
<feature type="transmembrane region" description="Helical" evidence="2">
    <location>
        <begin position="39"/>
        <end position="58"/>
    </location>
</feature>
<feature type="transmembrane region" description="Helical" evidence="2">
    <location>
        <begin position="153"/>
        <end position="173"/>
    </location>
</feature>
<protein>
    <submittedName>
        <fullName evidence="3">DUF4175 family protein</fullName>
    </submittedName>
</protein>